<keyword evidence="2" id="KW-1185">Reference proteome</keyword>
<evidence type="ECO:0000313" key="1">
    <source>
        <dbReference type="EMBL" id="KAK3776155.1"/>
    </source>
</evidence>
<evidence type="ECO:0000313" key="2">
    <source>
        <dbReference type="Proteomes" id="UP001283361"/>
    </source>
</evidence>
<comment type="caution">
    <text evidence="1">The sequence shown here is derived from an EMBL/GenBank/DDBJ whole genome shotgun (WGS) entry which is preliminary data.</text>
</comment>
<proteinExistence type="predicted"/>
<dbReference type="EMBL" id="JAWDGP010003246">
    <property type="protein sequence ID" value="KAK3776155.1"/>
    <property type="molecule type" value="Genomic_DNA"/>
</dbReference>
<gene>
    <name evidence="1" type="ORF">RRG08_017089</name>
</gene>
<dbReference type="Proteomes" id="UP001283361">
    <property type="component" value="Unassembled WGS sequence"/>
</dbReference>
<dbReference type="Gene3D" id="1.20.920.60">
    <property type="match status" value="1"/>
</dbReference>
<name>A0AAE0ZVH4_9GAST</name>
<protein>
    <submittedName>
        <fullName evidence="1">Uncharacterized protein</fullName>
    </submittedName>
</protein>
<accession>A0AAE0ZVH4</accession>
<reference evidence="1" key="1">
    <citation type="journal article" date="2023" name="G3 (Bethesda)">
        <title>A reference genome for the long-term kleptoplast-retaining sea slug Elysia crispata morphotype clarki.</title>
        <authorList>
            <person name="Eastman K.E."/>
            <person name="Pendleton A.L."/>
            <person name="Shaikh M.A."/>
            <person name="Suttiyut T."/>
            <person name="Ogas R."/>
            <person name="Tomko P."/>
            <person name="Gavelis G."/>
            <person name="Widhalm J.R."/>
            <person name="Wisecaver J.H."/>
        </authorList>
    </citation>
    <scope>NUCLEOTIDE SEQUENCE</scope>
    <source>
        <strain evidence="1">ECLA1</strain>
    </source>
</reference>
<dbReference type="AlphaFoldDB" id="A0AAE0ZVH4"/>
<organism evidence="1 2">
    <name type="scientific">Elysia crispata</name>
    <name type="common">lettuce slug</name>
    <dbReference type="NCBI Taxonomy" id="231223"/>
    <lineage>
        <taxon>Eukaryota</taxon>
        <taxon>Metazoa</taxon>
        <taxon>Spiralia</taxon>
        <taxon>Lophotrochozoa</taxon>
        <taxon>Mollusca</taxon>
        <taxon>Gastropoda</taxon>
        <taxon>Heterobranchia</taxon>
        <taxon>Euthyneura</taxon>
        <taxon>Panpulmonata</taxon>
        <taxon>Sacoglossa</taxon>
        <taxon>Placobranchoidea</taxon>
        <taxon>Plakobranchidae</taxon>
        <taxon>Elysia</taxon>
    </lineage>
</organism>
<sequence>MEKSSGSGDERVRAAARAVSQGDITELSRLPAPPQGVKNMMEAVQLLLGRPVHIATDYGKALALLKLRGPGKESLVQQIHALDVHQVDMEAALKAKQALAADSVETMQNKSMASVSLFNWARAMVEAVESRGEGQTSQGK</sequence>